<name>A0A6L2NPR9_TANCI</name>
<dbReference type="SUPFAM" id="SSF52743">
    <property type="entry name" value="Subtilisin-like"/>
    <property type="match status" value="2"/>
</dbReference>
<evidence type="ECO:0000256" key="1">
    <source>
        <dbReference type="ARBA" id="ARBA00011073"/>
    </source>
</evidence>
<proteinExistence type="inferred from homology"/>
<dbReference type="GO" id="GO:0004252">
    <property type="term" value="F:serine-type endopeptidase activity"/>
    <property type="evidence" value="ECO:0007669"/>
    <property type="project" value="InterPro"/>
</dbReference>
<protein>
    <submittedName>
        <fullName evidence="3">Putative peptidase S8, subtilisin-related protein</fullName>
    </submittedName>
</protein>
<dbReference type="AlphaFoldDB" id="A0A6L2NPR9"/>
<comment type="similarity">
    <text evidence="1">Belongs to the peptidase S8 family.</text>
</comment>
<keyword evidence="2" id="KW-0732">Signal</keyword>
<dbReference type="InterPro" id="IPR045051">
    <property type="entry name" value="SBT"/>
</dbReference>
<dbReference type="EMBL" id="BKCJ010009692">
    <property type="protein sequence ID" value="GEU88173.1"/>
    <property type="molecule type" value="Genomic_DNA"/>
</dbReference>
<dbReference type="PANTHER" id="PTHR10795">
    <property type="entry name" value="PROPROTEIN CONVERTASE SUBTILISIN/KEXIN"/>
    <property type="match status" value="1"/>
</dbReference>
<reference evidence="3" key="1">
    <citation type="journal article" date="2019" name="Sci. Rep.">
        <title>Draft genome of Tanacetum cinerariifolium, the natural source of mosquito coil.</title>
        <authorList>
            <person name="Yamashiro T."/>
            <person name="Shiraishi A."/>
            <person name="Satake H."/>
            <person name="Nakayama K."/>
        </authorList>
    </citation>
    <scope>NUCLEOTIDE SEQUENCE</scope>
</reference>
<accession>A0A6L2NPR9</accession>
<dbReference type="InterPro" id="IPR036852">
    <property type="entry name" value="Peptidase_S8/S53_dom_sf"/>
</dbReference>
<dbReference type="Gene3D" id="3.50.30.30">
    <property type="match status" value="3"/>
</dbReference>
<sequence length="616" mass="68666">MRGSFSKTGSLQDTLSISLAFEDVVDVIEDPVVTSGLRAVKRNILTSIDVGNNGLVLGSIPNYTPWMIIARVSDTERRIMNKVLLGNEAILVDEGKKHGLRIDAKFQISRYVDSRTRYYNIKNYCFLAIDHTEHGTHVESITDNNYVKGASYYADGVDVQSVSLAFKDAFDDIEDLIEIGTILSVERNILTSVVAGNDGLILARKLLAVLIDLEASLNMRQAIINKGKVTKNTKTVKSVALFRELQNQELPLKRDLMLQIDETHMSTFKKREFLDYIKKNSRWLLLLRIVNVPCKLTYAFVVLKINILTSIAARNDGLVLGSIQNSTPWMIIVGASNTERRILNKVLLGNEAIIVAHAFDVTEDPTAISMLLSVKRNILTFVVTGNDGLLLGSIKFCSTDDYIMTKVNMLMHSHLKYFDIRCSGNNGLVLGSIQNSTPWMIIVGTVYKVRNVLCYTTELLIAFDDAIADGVDVQSVSLAFEDAFYVTKDPISNGTILSVERNILTFVVVGNDGLIRDSIESFAPWMITPGPSDINQSILDKVLKGNEAIIEVYFRYLNIWISELGIIALRISASQCIETTSRFLLTSSKLEDDYVMIIYDDVIVVNLKKPMEDSTG</sequence>
<organism evidence="3">
    <name type="scientific">Tanacetum cinerariifolium</name>
    <name type="common">Dalmatian daisy</name>
    <name type="synonym">Chrysanthemum cinerariifolium</name>
    <dbReference type="NCBI Taxonomy" id="118510"/>
    <lineage>
        <taxon>Eukaryota</taxon>
        <taxon>Viridiplantae</taxon>
        <taxon>Streptophyta</taxon>
        <taxon>Embryophyta</taxon>
        <taxon>Tracheophyta</taxon>
        <taxon>Spermatophyta</taxon>
        <taxon>Magnoliopsida</taxon>
        <taxon>eudicotyledons</taxon>
        <taxon>Gunneridae</taxon>
        <taxon>Pentapetalae</taxon>
        <taxon>asterids</taxon>
        <taxon>campanulids</taxon>
        <taxon>Asterales</taxon>
        <taxon>Asteraceae</taxon>
        <taxon>Asteroideae</taxon>
        <taxon>Anthemideae</taxon>
        <taxon>Anthemidinae</taxon>
        <taxon>Tanacetum</taxon>
    </lineage>
</organism>
<evidence type="ECO:0000256" key="2">
    <source>
        <dbReference type="ARBA" id="ARBA00022729"/>
    </source>
</evidence>
<dbReference type="GO" id="GO:0006508">
    <property type="term" value="P:proteolysis"/>
    <property type="evidence" value="ECO:0007669"/>
    <property type="project" value="InterPro"/>
</dbReference>
<gene>
    <name evidence="3" type="ORF">Tci_060151</name>
</gene>
<dbReference type="Gene3D" id="3.40.50.200">
    <property type="entry name" value="Peptidase S8/S53 domain"/>
    <property type="match status" value="3"/>
</dbReference>
<evidence type="ECO:0000313" key="3">
    <source>
        <dbReference type="EMBL" id="GEU88173.1"/>
    </source>
</evidence>
<comment type="caution">
    <text evidence="3">The sequence shown here is derived from an EMBL/GenBank/DDBJ whole genome shotgun (WGS) entry which is preliminary data.</text>
</comment>